<keyword evidence="2" id="KW-1185">Reference proteome</keyword>
<evidence type="ECO:0000313" key="1">
    <source>
        <dbReference type="EMBL" id="KAJ3656652.1"/>
    </source>
</evidence>
<dbReference type="AlphaFoldDB" id="A0AA38IMM0"/>
<dbReference type="EMBL" id="JALNTZ010000004">
    <property type="protein sequence ID" value="KAJ3656652.1"/>
    <property type="molecule type" value="Genomic_DNA"/>
</dbReference>
<evidence type="ECO:0000313" key="2">
    <source>
        <dbReference type="Proteomes" id="UP001168821"/>
    </source>
</evidence>
<reference evidence="1" key="1">
    <citation type="journal article" date="2023" name="G3 (Bethesda)">
        <title>Whole genome assemblies of Zophobas morio and Tenebrio molitor.</title>
        <authorList>
            <person name="Kaur S."/>
            <person name="Stinson S.A."/>
            <person name="diCenzo G.C."/>
        </authorList>
    </citation>
    <scope>NUCLEOTIDE SEQUENCE</scope>
    <source>
        <strain evidence="1">QUZm001</strain>
    </source>
</reference>
<gene>
    <name evidence="1" type="ORF">Zmor_015709</name>
</gene>
<organism evidence="1 2">
    <name type="scientific">Zophobas morio</name>
    <dbReference type="NCBI Taxonomy" id="2755281"/>
    <lineage>
        <taxon>Eukaryota</taxon>
        <taxon>Metazoa</taxon>
        <taxon>Ecdysozoa</taxon>
        <taxon>Arthropoda</taxon>
        <taxon>Hexapoda</taxon>
        <taxon>Insecta</taxon>
        <taxon>Pterygota</taxon>
        <taxon>Neoptera</taxon>
        <taxon>Endopterygota</taxon>
        <taxon>Coleoptera</taxon>
        <taxon>Polyphaga</taxon>
        <taxon>Cucujiformia</taxon>
        <taxon>Tenebrionidae</taxon>
        <taxon>Zophobas</taxon>
    </lineage>
</organism>
<protein>
    <submittedName>
        <fullName evidence="1">Uncharacterized protein</fullName>
    </submittedName>
</protein>
<comment type="caution">
    <text evidence="1">The sequence shown here is derived from an EMBL/GenBank/DDBJ whole genome shotgun (WGS) entry which is preliminary data.</text>
</comment>
<name>A0AA38IMM0_9CUCU</name>
<accession>A0AA38IMM0</accession>
<sequence>MNKIKQLCKEVSTLKTSQMTLSNDVAKCNATLVAQTKILQTHTEQPTVHEKSIADLQSANKDLLVRVASVTDALESFNQDVRVSPFSADLASSTDDVISEAVEQARRSNNIIIYGITDTDNTELDKVVVSRLLDCFLPSPLLAGWAISPRQLRSLEL</sequence>
<proteinExistence type="predicted"/>
<dbReference type="Proteomes" id="UP001168821">
    <property type="component" value="Unassembled WGS sequence"/>
</dbReference>